<keyword evidence="9" id="KW-0325">Glycoprotein</keyword>
<evidence type="ECO:0000313" key="11">
    <source>
        <dbReference type="Proteomes" id="UP001381693"/>
    </source>
</evidence>
<comment type="similarity">
    <text evidence="2">Belongs to the galactose-3-O-sulfotransferase family.</text>
</comment>
<gene>
    <name evidence="10" type="primary">GAL3ST2_1</name>
    <name evidence="10" type="ORF">SK128_010844</name>
</gene>
<dbReference type="PANTHER" id="PTHR14647:SF87">
    <property type="entry name" value="PUTATIVE-RELATED"/>
    <property type="match status" value="1"/>
</dbReference>
<feature type="non-terminal residue" evidence="10">
    <location>
        <position position="140"/>
    </location>
</feature>
<evidence type="ECO:0000256" key="9">
    <source>
        <dbReference type="ARBA" id="ARBA00023180"/>
    </source>
</evidence>
<keyword evidence="7" id="KW-0333">Golgi apparatus</keyword>
<evidence type="ECO:0000256" key="7">
    <source>
        <dbReference type="ARBA" id="ARBA00023034"/>
    </source>
</evidence>
<evidence type="ECO:0000256" key="3">
    <source>
        <dbReference type="ARBA" id="ARBA00022679"/>
    </source>
</evidence>
<dbReference type="InterPro" id="IPR027417">
    <property type="entry name" value="P-loop_NTPase"/>
</dbReference>
<accession>A0AAN9ADQ8</accession>
<dbReference type="EC" id="2.8.2.11" evidence="10"/>
<comment type="caution">
    <text evidence="10">The sequence shown here is derived from an EMBL/GenBank/DDBJ whole genome shotgun (WGS) entry which is preliminary data.</text>
</comment>
<keyword evidence="5" id="KW-0735">Signal-anchor</keyword>
<evidence type="ECO:0000256" key="8">
    <source>
        <dbReference type="ARBA" id="ARBA00023136"/>
    </source>
</evidence>
<evidence type="ECO:0000256" key="1">
    <source>
        <dbReference type="ARBA" id="ARBA00004323"/>
    </source>
</evidence>
<keyword evidence="6" id="KW-1133">Transmembrane helix</keyword>
<comment type="subcellular location">
    <subcellularLocation>
        <location evidence="1">Golgi apparatus membrane</location>
        <topology evidence="1">Single-pass type II membrane protein</topology>
    </subcellularLocation>
</comment>
<dbReference type="Gene3D" id="3.40.50.300">
    <property type="entry name" value="P-loop containing nucleotide triphosphate hydrolases"/>
    <property type="match status" value="1"/>
</dbReference>
<dbReference type="EMBL" id="JAXCGZ010001952">
    <property type="protein sequence ID" value="KAK7084893.1"/>
    <property type="molecule type" value="Genomic_DNA"/>
</dbReference>
<name>A0AAN9ADQ8_HALRR</name>
<keyword evidence="8" id="KW-0472">Membrane</keyword>
<evidence type="ECO:0000256" key="5">
    <source>
        <dbReference type="ARBA" id="ARBA00022968"/>
    </source>
</evidence>
<evidence type="ECO:0000256" key="4">
    <source>
        <dbReference type="ARBA" id="ARBA00022692"/>
    </source>
</evidence>
<dbReference type="InterPro" id="IPR009729">
    <property type="entry name" value="Gal-3-0_sulfotransfrase"/>
</dbReference>
<evidence type="ECO:0000256" key="2">
    <source>
        <dbReference type="ARBA" id="ARBA00008124"/>
    </source>
</evidence>
<dbReference type="Proteomes" id="UP001381693">
    <property type="component" value="Unassembled WGS sequence"/>
</dbReference>
<dbReference type="GO" id="GO:0009247">
    <property type="term" value="P:glycolipid biosynthetic process"/>
    <property type="evidence" value="ECO:0007669"/>
    <property type="project" value="InterPro"/>
</dbReference>
<keyword evidence="4" id="KW-0812">Transmembrane</keyword>
<sequence length="140" mass="16995">MPITMDTESLHKSFQGLDEQFDLVMIAERFDESLILLKHLMCWTTQDITNIKLNFRPRNRNETASQKTKMKLRKQNYYDAMLYDYFSGIFNHKVNEFGKERMQKEVYELRQANRELLNKCVFKELVEWDAEANSRWENRK</sequence>
<organism evidence="10 11">
    <name type="scientific">Halocaridina rubra</name>
    <name type="common">Hawaiian red shrimp</name>
    <dbReference type="NCBI Taxonomy" id="373956"/>
    <lineage>
        <taxon>Eukaryota</taxon>
        <taxon>Metazoa</taxon>
        <taxon>Ecdysozoa</taxon>
        <taxon>Arthropoda</taxon>
        <taxon>Crustacea</taxon>
        <taxon>Multicrustacea</taxon>
        <taxon>Malacostraca</taxon>
        <taxon>Eumalacostraca</taxon>
        <taxon>Eucarida</taxon>
        <taxon>Decapoda</taxon>
        <taxon>Pleocyemata</taxon>
        <taxon>Caridea</taxon>
        <taxon>Atyoidea</taxon>
        <taxon>Atyidae</taxon>
        <taxon>Halocaridina</taxon>
    </lineage>
</organism>
<proteinExistence type="inferred from homology"/>
<dbReference type="GO" id="GO:0000139">
    <property type="term" value="C:Golgi membrane"/>
    <property type="evidence" value="ECO:0007669"/>
    <property type="project" value="UniProtKB-SubCell"/>
</dbReference>
<keyword evidence="3 10" id="KW-0808">Transferase</keyword>
<dbReference type="Pfam" id="PF06990">
    <property type="entry name" value="Gal-3-0_sulfotr"/>
    <property type="match status" value="1"/>
</dbReference>
<dbReference type="AlphaFoldDB" id="A0AAN9ADQ8"/>
<evidence type="ECO:0000313" key="10">
    <source>
        <dbReference type="EMBL" id="KAK7084893.1"/>
    </source>
</evidence>
<reference evidence="10 11" key="1">
    <citation type="submission" date="2023-11" db="EMBL/GenBank/DDBJ databases">
        <title>Halocaridina rubra genome assembly.</title>
        <authorList>
            <person name="Smith C."/>
        </authorList>
    </citation>
    <scope>NUCLEOTIDE SEQUENCE [LARGE SCALE GENOMIC DNA]</scope>
    <source>
        <strain evidence="10">EP-1</strain>
        <tissue evidence="10">Whole</tissue>
    </source>
</reference>
<protein>
    <submittedName>
        <fullName evidence="10">Galactose-3-O-sulfotransferase</fullName>
        <ecNumber evidence="10">2.8.2.11</ecNumber>
    </submittedName>
</protein>
<dbReference type="GO" id="GO:0001733">
    <property type="term" value="F:galactosylceramide sulfotransferase activity"/>
    <property type="evidence" value="ECO:0007669"/>
    <property type="project" value="UniProtKB-EC"/>
</dbReference>
<evidence type="ECO:0000256" key="6">
    <source>
        <dbReference type="ARBA" id="ARBA00022989"/>
    </source>
</evidence>
<dbReference type="PANTHER" id="PTHR14647">
    <property type="entry name" value="GALACTOSE-3-O-SULFOTRANSFERASE"/>
    <property type="match status" value="1"/>
</dbReference>
<keyword evidence="11" id="KW-1185">Reference proteome</keyword>